<evidence type="ECO:0000259" key="1">
    <source>
        <dbReference type="Pfam" id="PF01844"/>
    </source>
</evidence>
<proteinExistence type="predicted"/>
<dbReference type="GO" id="GO:0004519">
    <property type="term" value="F:endonuclease activity"/>
    <property type="evidence" value="ECO:0007669"/>
    <property type="project" value="InterPro"/>
</dbReference>
<dbReference type="Pfam" id="PF01844">
    <property type="entry name" value="HNH"/>
    <property type="match status" value="1"/>
</dbReference>
<dbReference type="GO" id="GO:0003676">
    <property type="term" value="F:nucleic acid binding"/>
    <property type="evidence" value="ECO:0007669"/>
    <property type="project" value="InterPro"/>
</dbReference>
<dbReference type="InterPro" id="IPR002711">
    <property type="entry name" value="HNH"/>
</dbReference>
<protein>
    <recommendedName>
        <fullName evidence="1">HNH domain-containing protein</fullName>
    </recommendedName>
</protein>
<dbReference type="CDD" id="cd00085">
    <property type="entry name" value="HNHc"/>
    <property type="match status" value="1"/>
</dbReference>
<name>A0A6C0KQB4_9ZZZZ</name>
<dbReference type="InterPro" id="IPR003615">
    <property type="entry name" value="HNH_nuc"/>
</dbReference>
<dbReference type="Gene3D" id="1.10.30.50">
    <property type="match status" value="1"/>
</dbReference>
<feature type="domain" description="HNH" evidence="1">
    <location>
        <begin position="157"/>
        <end position="200"/>
    </location>
</feature>
<dbReference type="AlphaFoldDB" id="A0A6C0KQB4"/>
<accession>A0A6C0KQB4</accession>
<evidence type="ECO:0000313" key="2">
    <source>
        <dbReference type="EMBL" id="QHU20195.1"/>
    </source>
</evidence>
<reference evidence="2" key="1">
    <citation type="journal article" date="2020" name="Nature">
        <title>Giant virus diversity and host interactions through global metagenomics.</title>
        <authorList>
            <person name="Schulz F."/>
            <person name="Roux S."/>
            <person name="Paez-Espino D."/>
            <person name="Jungbluth S."/>
            <person name="Walsh D.A."/>
            <person name="Denef V.J."/>
            <person name="McMahon K.D."/>
            <person name="Konstantinidis K.T."/>
            <person name="Eloe-Fadrosh E.A."/>
            <person name="Kyrpides N.C."/>
            <person name="Woyke T."/>
        </authorList>
    </citation>
    <scope>NUCLEOTIDE SEQUENCE</scope>
    <source>
        <strain evidence="2">GVMAG-S-3300013014-136</strain>
    </source>
</reference>
<sequence length="215" mass="24878">MKVTCMCFGKYKGVEMRSSPFIKEDNILEIIPNHTAIEIEHYIVNDNWYQIKGKEAYIVMWLRTNFGLIDYVCNRGQLKSFSKKVVFDKDDLIKGIKNVIITPITVVEDKKQEVPIQYEEEEPKKKNIGRTKKERIPATIRNIVWVTHFEGSKKGMCWLCKVEDISSANFECGHVVSEKNGGKPTIDNLRPICSFCNKSVGTMNMEDFKKKYNIP</sequence>
<dbReference type="GO" id="GO:0008270">
    <property type="term" value="F:zinc ion binding"/>
    <property type="evidence" value="ECO:0007669"/>
    <property type="project" value="InterPro"/>
</dbReference>
<organism evidence="2">
    <name type="scientific">viral metagenome</name>
    <dbReference type="NCBI Taxonomy" id="1070528"/>
    <lineage>
        <taxon>unclassified sequences</taxon>
        <taxon>metagenomes</taxon>
        <taxon>organismal metagenomes</taxon>
    </lineage>
</organism>
<dbReference type="EMBL" id="MN740963">
    <property type="protein sequence ID" value="QHU20195.1"/>
    <property type="molecule type" value="Genomic_DNA"/>
</dbReference>